<proteinExistence type="predicted"/>
<accession>A0A8J7I594</accession>
<comment type="caution">
    <text evidence="1">The sequence shown here is derived from an EMBL/GenBank/DDBJ whole genome shotgun (WGS) entry which is preliminary data.</text>
</comment>
<evidence type="ECO:0000313" key="1">
    <source>
        <dbReference type="EMBL" id="MBH8574028.1"/>
    </source>
</evidence>
<sequence>MGQSTKLHKTQVNVKMYSVNLTDKPAKMENDINYKNSINTNVDFHVVEQVIFIL</sequence>
<organism evidence="1 2">
    <name type="scientific">Dendronalium phyllosphericum CENA369</name>
    <dbReference type="NCBI Taxonomy" id="1725256"/>
    <lineage>
        <taxon>Bacteria</taxon>
        <taxon>Bacillati</taxon>
        <taxon>Cyanobacteriota</taxon>
        <taxon>Cyanophyceae</taxon>
        <taxon>Nostocales</taxon>
        <taxon>Nostocaceae</taxon>
        <taxon>Dendronalium</taxon>
        <taxon>Dendronalium phyllosphericum</taxon>
    </lineage>
</organism>
<dbReference type="RefSeq" id="WP_214432844.1">
    <property type="nucleotide sequence ID" value="NZ_CAWPUQ010000287.1"/>
</dbReference>
<dbReference type="Proteomes" id="UP000662314">
    <property type="component" value="Unassembled WGS sequence"/>
</dbReference>
<name>A0A8J7I594_9NOST</name>
<evidence type="ECO:0000313" key="2">
    <source>
        <dbReference type="Proteomes" id="UP000662314"/>
    </source>
</evidence>
<reference evidence="1 2" key="1">
    <citation type="journal article" date="2021" name="Int. J. Syst. Evol. Microbiol.">
        <title>Amazonocrinis nigriterrae gen. nov., sp. nov., Atlanticothrix silvestris gen. nov., sp. nov. and Dendronalium phyllosphericum gen. nov., sp. nov., nostocacean cyanobacteria from Brazilian environments.</title>
        <authorList>
            <person name="Alvarenga D.O."/>
            <person name="Andreote A.P.D."/>
            <person name="Branco L.H.Z."/>
            <person name="Delbaje E."/>
            <person name="Cruz R.B."/>
            <person name="Varani A.M."/>
            <person name="Fiore M.F."/>
        </authorList>
    </citation>
    <scope>NUCLEOTIDE SEQUENCE [LARGE SCALE GENOMIC DNA]</scope>
    <source>
        <strain evidence="1 2">CENA369</strain>
    </source>
</reference>
<dbReference type="AlphaFoldDB" id="A0A8J7I594"/>
<protein>
    <submittedName>
        <fullName evidence="1">Uncharacterized protein</fullName>
    </submittedName>
</protein>
<dbReference type="EMBL" id="JAECZA010000052">
    <property type="protein sequence ID" value="MBH8574028.1"/>
    <property type="molecule type" value="Genomic_DNA"/>
</dbReference>
<gene>
    <name evidence="1" type="ORF">I8752_13540</name>
</gene>
<keyword evidence="2" id="KW-1185">Reference proteome</keyword>